<dbReference type="RefSeq" id="WP_129016793.1">
    <property type="nucleotide sequence ID" value="NZ_SDDZ01000003.1"/>
</dbReference>
<proteinExistence type="predicted"/>
<gene>
    <name evidence="1" type="ORF">ESZ48_07935</name>
</gene>
<dbReference type="AlphaFoldDB" id="A0A4V1LN32"/>
<dbReference type="EMBL" id="SDDZ01000003">
    <property type="protein sequence ID" value="RXJ50676.1"/>
    <property type="molecule type" value="Genomic_DNA"/>
</dbReference>
<protein>
    <submittedName>
        <fullName evidence="1">Uncharacterized protein</fullName>
    </submittedName>
</protein>
<organism evidence="1 2">
    <name type="scientific">Gelidibacter gilvus</name>
    <dbReference type="NCBI Taxonomy" id="59602"/>
    <lineage>
        <taxon>Bacteria</taxon>
        <taxon>Pseudomonadati</taxon>
        <taxon>Bacteroidota</taxon>
        <taxon>Flavobacteriia</taxon>
        <taxon>Flavobacteriales</taxon>
        <taxon>Flavobacteriaceae</taxon>
        <taxon>Gelidibacter</taxon>
    </lineage>
</organism>
<evidence type="ECO:0000313" key="2">
    <source>
        <dbReference type="Proteomes" id="UP000289792"/>
    </source>
</evidence>
<keyword evidence="2" id="KW-1185">Reference proteome</keyword>
<dbReference type="Proteomes" id="UP000289792">
    <property type="component" value="Unassembled WGS sequence"/>
</dbReference>
<sequence>MKKLILLIVLVPFFAFNNQSNSKDFVGKWIGGDKNGVGAVIFDKEGYAAFEIGEQTIGGKDFVMNDKRGQMTYSINMDTEPIQIDFTLTKLDSREQKILLAIAEFIDADAINFAVSFDDVRPASFNDDAIILTRVKPYRPKK</sequence>
<name>A0A4V1LN32_9FLAO</name>
<reference evidence="1 2" key="1">
    <citation type="submission" date="2019-01" db="EMBL/GenBank/DDBJ databases">
        <title>Genome sequence of the Antarctic species Gelidibacter gilvus ACAM 158(T).</title>
        <authorList>
            <person name="Bowman J.P."/>
        </authorList>
    </citation>
    <scope>NUCLEOTIDE SEQUENCE [LARGE SCALE GENOMIC DNA]</scope>
    <source>
        <strain evidence="1 2">IC158</strain>
    </source>
</reference>
<accession>A0A4V1LN32</accession>
<evidence type="ECO:0000313" key="1">
    <source>
        <dbReference type="EMBL" id="RXJ50676.1"/>
    </source>
</evidence>
<comment type="caution">
    <text evidence="1">The sequence shown here is derived from an EMBL/GenBank/DDBJ whole genome shotgun (WGS) entry which is preliminary data.</text>
</comment>
<dbReference type="OrthoDB" id="1361104at2"/>